<accession>A0AAV4UKB2</accession>
<gene>
    <name evidence="2" type="ORF">CDAR_295061</name>
</gene>
<dbReference type="Proteomes" id="UP001054837">
    <property type="component" value="Unassembled WGS sequence"/>
</dbReference>
<organism evidence="2 3">
    <name type="scientific">Caerostris darwini</name>
    <dbReference type="NCBI Taxonomy" id="1538125"/>
    <lineage>
        <taxon>Eukaryota</taxon>
        <taxon>Metazoa</taxon>
        <taxon>Ecdysozoa</taxon>
        <taxon>Arthropoda</taxon>
        <taxon>Chelicerata</taxon>
        <taxon>Arachnida</taxon>
        <taxon>Araneae</taxon>
        <taxon>Araneomorphae</taxon>
        <taxon>Entelegynae</taxon>
        <taxon>Araneoidea</taxon>
        <taxon>Araneidae</taxon>
        <taxon>Caerostris</taxon>
    </lineage>
</organism>
<evidence type="ECO:0000313" key="2">
    <source>
        <dbReference type="EMBL" id="GIY58357.1"/>
    </source>
</evidence>
<evidence type="ECO:0000313" key="3">
    <source>
        <dbReference type="Proteomes" id="UP001054837"/>
    </source>
</evidence>
<dbReference type="AlphaFoldDB" id="A0AAV4UKB2"/>
<sequence>MRKEEHRSCAREDHNCHVLDVGQLGLGFTLDNSASAAVMPFQRLLVTVYAIQRWVRNAPPETHLNDTENSSVGPSLNAPPETHLNEKTENSPEGPSLNAPPETHLNDKTENSPEGPSLNAPPETHLNDKTENSPRDPR</sequence>
<feature type="compositionally biased region" description="Basic and acidic residues" evidence="1">
    <location>
        <begin position="125"/>
        <end position="138"/>
    </location>
</feature>
<dbReference type="EMBL" id="BPLQ01011490">
    <property type="protein sequence ID" value="GIY58357.1"/>
    <property type="molecule type" value="Genomic_DNA"/>
</dbReference>
<proteinExistence type="predicted"/>
<name>A0AAV4UKB2_9ARAC</name>
<keyword evidence="3" id="KW-1185">Reference proteome</keyword>
<protein>
    <submittedName>
        <fullName evidence="2">Uncharacterized protein</fullName>
    </submittedName>
</protein>
<reference evidence="2 3" key="1">
    <citation type="submission" date="2021-06" db="EMBL/GenBank/DDBJ databases">
        <title>Caerostris darwini draft genome.</title>
        <authorList>
            <person name="Kono N."/>
            <person name="Arakawa K."/>
        </authorList>
    </citation>
    <scope>NUCLEOTIDE SEQUENCE [LARGE SCALE GENOMIC DNA]</scope>
</reference>
<feature type="region of interest" description="Disordered" evidence="1">
    <location>
        <begin position="59"/>
        <end position="138"/>
    </location>
</feature>
<evidence type="ECO:0000256" key="1">
    <source>
        <dbReference type="SAM" id="MobiDB-lite"/>
    </source>
</evidence>
<comment type="caution">
    <text evidence="2">The sequence shown here is derived from an EMBL/GenBank/DDBJ whole genome shotgun (WGS) entry which is preliminary data.</text>
</comment>